<reference evidence="3" key="4">
    <citation type="submission" date="2025-09" db="UniProtKB">
        <authorList>
            <consortium name="Ensembl"/>
        </authorList>
    </citation>
    <scope>IDENTIFICATION</scope>
    <source>
        <strain evidence="3">C57BL/6J</strain>
    </source>
</reference>
<protein>
    <submittedName>
        <fullName evidence="3">Histocompatibility 2, class II antigen E beta</fullName>
    </submittedName>
</protein>
<evidence type="ECO:0000313" key="4">
    <source>
        <dbReference type="MGI" id="MGI:95901"/>
    </source>
</evidence>
<accession>A0A494B9C8</accession>
<evidence type="ECO:0000256" key="1">
    <source>
        <dbReference type="SAM" id="MobiDB-lite"/>
    </source>
</evidence>
<feature type="compositionally biased region" description="Gly residues" evidence="1">
    <location>
        <begin position="81"/>
        <end position="92"/>
    </location>
</feature>
<dbReference type="GeneTree" id="ENSGT00940000155371"/>
<feature type="compositionally biased region" description="Basic and acidic residues" evidence="1">
    <location>
        <begin position="57"/>
        <end position="71"/>
    </location>
</feature>
<reference evidence="3 5" key="2">
    <citation type="journal article" date="2011" name="PLoS Biol.">
        <title>Modernizing reference genome assemblies.</title>
        <authorList>
            <person name="Church D.M."/>
            <person name="Schneider V.A."/>
            <person name="Graves T."/>
            <person name="Auger K."/>
            <person name="Cunningham F."/>
            <person name="Bouk N."/>
            <person name="Chen H.C."/>
            <person name="Agarwala R."/>
            <person name="McLaren W.M."/>
            <person name="Ritchie G.R."/>
            <person name="Albracht D."/>
            <person name="Kremitzki M."/>
            <person name="Rock S."/>
            <person name="Kotkiewicz H."/>
            <person name="Kremitzki C."/>
            <person name="Wollam A."/>
            <person name="Trani L."/>
            <person name="Fulton L."/>
            <person name="Fulton R."/>
            <person name="Matthews L."/>
            <person name="Whitehead S."/>
            <person name="Chow W."/>
            <person name="Torrance J."/>
            <person name="Dunn M."/>
            <person name="Harden G."/>
            <person name="Threadgold G."/>
            <person name="Wood J."/>
            <person name="Collins J."/>
            <person name="Heath P."/>
            <person name="Griffiths G."/>
            <person name="Pelan S."/>
            <person name="Grafham D."/>
            <person name="Eichler E.E."/>
            <person name="Weinstock G."/>
            <person name="Mardis E.R."/>
            <person name="Wilson R.K."/>
            <person name="Howe K."/>
            <person name="Flicek P."/>
            <person name="Hubbard T."/>
        </authorList>
    </citation>
    <scope>NUCLEOTIDE SEQUENCE [LARGE SCALE GENOMIC DNA]</scope>
    <source>
        <strain evidence="3 5">C57BL/6J</strain>
    </source>
</reference>
<feature type="region of interest" description="Disordered" evidence="1">
    <location>
        <begin position="37"/>
        <end position="92"/>
    </location>
</feature>
<proteinExistence type="predicted"/>
<dbReference type="Proteomes" id="UP000000589">
    <property type="component" value="Chromosome 17"/>
</dbReference>
<organism evidence="3 5">
    <name type="scientific">Mus musculus</name>
    <name type="common">Mouse</name>
    <dbReference type="NCBI Taxonomy" id="10090"/>
    <lineage>
        <taxon>Eukaryota</taxon>
        <taxon>Metazoa</taxon>
        <taxon>Chordata</taxon>
        <taxon>Craniata</taxon>
        <taxon>Vertebrata</taxon>
        <taxon>Euteleostomi</taxon>
        <taxon>Mammalia</taxon>
        <taxon>Eutheria</taxon>
        <taxon>Euarchontoglires</taxon>
        <taxon>Glires</taxon>
        <taxon>Rodentia</taxon>
        <taxon>Myomorpha</taxon>
        <taxon>Muroidea</taxon>
        <taxon>Muridae</taxon>
        <taxon>Murinae</taxon>
        <taxon>Mus</taxon>
        <taxon>Mus</taxon>
    </lineage>
</organism>
<keyword evidence="5" id="KW-1185">Reference proteome</keyword>
<evidence type="ECO:0000313" key="5">
    <source>
        <dbReference type="Proteomes" id="UP000000589"/>
    </source>
</evidence>
<dbReference type="OrthoDB" id="9940220at2759"/>
<evidence type="ECO:0000256" key="2">
    <source>
        <dbReference type="SAM" id="SignalP"/>
    </source>
</evidence>
<dbReference type="AGR" id="MGI:95901"/>
<dbReference type="Ensembl" id="ENSMUST00000236232.2">
    <property type="protein sequence ID" value="ENSMUSP00000157594.2"/>
    <property type="gene ID" value="ENSMUSG00000060586.12"/>
</dbReference>
<dbReference type="Bgee" id="ENSMUSG00000060586">
    <property type="expression patterns" value="Expressed in mesenteric lymph node and 149 other cell types or tissues"/>
</dbReference>
<dbReference type="VEuPathDB" id="HostDB:ENSMUSG00000060586"/>
<dbReference type="ExpressionAtlas" id="A0A494B9C8">
    <property type="expression patterns" value="baseline and differential"/>
</dbReference>
<feature type="signal peptide" evidence="2">
    <location>
        <begin position="1"/>
        <end position="26"/>
    </location>
</feature>
<feature type="chain" id="PRO_5019751230" evidence="2">
    <location>
        <begin position="27"/>
        <end position="92"/>
    </location>
</feature>
<keyword evidence="2" id="KW-0732">Signal</keyword>
<name>A0A494B9C8_MOUSE</name>
<sequence length="92" mass="9711">MVWLPRVPCVAAVILLLTVLSPPVALVRDSRPRAASGKILLQPGGEPALRQRRGRVPRGDRAGAARRRELEQPAGVPGAKAGRGGHGVQTQL</sequence>
<gene>
    <name evidence="3 4" type="primary">H2-Eb1</name>
</gene>
<reference evidence="3 5" key="1">
    <citation type="journal article" date="2009" name="PLoS Biol.">
        <title>Lineage-specific biology revealed by a finished genome assembly of the mouse.</title>
        <authorList>
            <consortium name="Mouse Genome Sequencing Consortium"/>
            <person name="Church D.M."/>
            <person name="Goodstadt L."/>
            <person name="Hillier L.W."/>
            <person name="Zody M.C."/>
            <person name="Goldstein S."/>
            <person name="She X."/>
            <person name="Bult C.J."/>
            <person name="Agarwala R."/>
            <person name="Cherry J.L."/>
            <person name="DiCuccio M."/>
            <person name="Hlavina W."/>
            <person name="Kapustin Y."/>
            <person name="Meric P."/>
            <person name="Maglott D."/>
            <person name="Birtle Z."/>
            <person name="Marques A.C."/>
            <person name="Graves T."/>
            <person name="Zhou S."/>
            <person name="Teague B."/>
            <person name="Potamousis K."/>
            <person name="Churas C."/>
            <person name="Place M."/>
            <person name="Herschleb J."/>
            <person name="Runnheim R."/>
            <person name="Forrest D."/>
            <person name="Amos-Landgraf J."/>
            <person name="Schwartz D.C."/>
            <person name="Cheng Z."/>
            <person name="Lindblad-Toh K."/>
            <person name="Eichler E.E."/>
            <person name="Ponting C.P."/>
        </authorList>
    </citation>
    <scope>NUCLEOTIDE SEQUENCE [LARGE SCALE GENOMIC DNA]</scope>
    <source>
        <strain evidence="3 5">C57BL/6J</strain>
    </source>
</reference>
<dbReference type="MGI" id="MGI:95901">
    <property type="gene designation" value="H2-Eb1"/>
</dbReference>
<dbReference type="AlphaFoldDB" id="A0A494B9C8"/>
<reference evidence="3" key="3">
    <citation type="submission" date="2025-08" db="UniProtKB">
        <authorList>
            <consortium name="Ensembl"/>
        </authorList>
    </citation>
    <scope>IDENTIFICATION</scope>
    <source>
        <strain evidence="3">C57BL/6J</strain>
    </source>
</reference>
<evidence type="ECO:0000313" key="3">
    <source>
        <dbReference type="Ensembl" id="ENSMUSP00000157594.2"/>
    </source>
</evidence>